<evidence type="ECO:0000313" key="3">
    <source>
        <dbReference type="EMBL" id="CAG8722920.1"/>
    </source>
</evidence>
<dbReference type="EMBL" id="CAJVPV010023152">
    <property type="protein sequence ID" value="CAG8722920.1"/>
    <property type="molecule type" value="Genomic_DNA"/>
</dbReference>
<dbReference type="Pfam" id="PF09349">
    <property type="entry name" value="OHCU_decarbox"/>
    <property type="match status" value="1"/>
</dbReference>
<dbReference type="OrthoDB" id="5398391at2759"/>
<evidence type="ECO:0000313" key="4">
    <source>
        <dbReference type="Proteomes" id="UP000789342"/>
    </source>
</evidence>
<dbReference type="SUPFAM" id="SSF158694">
    <property type="entry name" value="UraD-Like"/>
    <property type="match status" value="1"/>
</dbReference>
<comment type="caution">
    <text evidence="3">The sequence shown here is derived from an EMBL/GenBank/DDBJ whole genome shotgun (WGS) entry which is preliminary data.</text>
</comment>
<accession>A0A9N9I730</accession>
<evidence type="ECO:0000259" key="2">
    <source>
        <dbReference type="Pfam" id="PF09349"/>
    </source>
</evidence>
<dbReference type="InterPro" id="IPR018020">
    <property type="entry name" value="OHCU_decarboxylase"/>
</dbReference>
<proteinExistence type="predicted"/>
<dbReference type="Gene3D" id="1.10.3330.10">
    <property type="entry name" value="Oxo-4-hydroxy-4-carboxy-5-ureidoimidazoline decarboxylase"/>
    <property type="match status" value="1"/>
</dbReference>
<dbReference type="GO" id="GO:0006144">
    <property type="term" value="P:purine nucleobase metabolic process"/>
    <property type="evidence" value="ECO:0007669"/>
    <property type="project" value="UniProtKB-KW"/>
</dbReference>
<name>A0A9N9I730_9GLOM</name>
<dbReference type="PANTHER" id="PTHR37987">
    <property type="entry name" value="CHROMOSOME 9, WHOLE GENOME SHOTGUN SEQUENCE"/>
    <property type="match status" value="1"/>
</dbReference>
<sequence>MSYIVDCYIGGNLHFRMSELPSLPVISELNSQEYDAFKSSINVLFEPAPPLANILYSLRPFDSHELLISTATKILLDENGPLTEEQKLEVINAHPRLGENKNNLSAMSLQEQGYAGVDKNDESDSSTIKPNSDADVNKKLQELNAVYEEKFGFKFVIFVNGRTRREIVPILEEKIANELSIRHELIPKLVPPHAEAELLSRGIDINNFKPLSRSQMRATLD</sequence>
<dbReference type="PANTHER" id="PTHR37987:SF1">
    <property type="entry name" value="OXO-4-HYDROXY-4-CARBOXY-5-UREIDOIMIDAZOLINE DECARBOXYLASE DOMAIN-CONTAINING PROTEIN"/>
    <property type="match status" value="1"/>
</dbReference>
<dbReference type="Proteomes" id="UP000789342">
    <property type="component" value="Unassembled WGS sequence"/>
</dbReference>
<gene>
    <name evidence="3" type="ORF">AMORRO_LOCUS13456</name>
</gene>
<dbReference type="AlphaFoldDB" id="A0A9N9I730"/>
<feature type="domain" description="Oxo-4-hydroxy-4-carboxy-5-ureidoimidazoline decarboxylase" evidence="2">
    <location>
        <begin position="30"/>
        <end position="184"/>
    </location>
</feature>
<evidence type="ECO:0000256" key="1">
    <source>
        <dbReference type="ARBA" id="ARBA00022631"/>
    </source>
</evidence>
<protein>
    <submittedName>
        <fullName evidence="3">14282_t:CDS:1</fullName>
    </submittedName>
</protein>
<dbReference type="InterPro" id="IPR036778">
    <property type="entry name" value="OHCU_decarboxylase_sf"/>
</dbReference>
<reference evidence="3" key="1">
    <citation type="submission" date="2021-06" db="EMBL/GenBank/DDBJ databases">
        <authorList>
            <person name="Kallberg Y."/>
            <person name="Tangrot J."/>
            <person name="Rosling A."/>
        </authorList>
    </citation>
    <scope>NUCLEOTIDE SEQUENCE</scope>
    <source>
        <strain evidence="3">CL551</strain>
    </source>
</reference>
<organism evidence="3 4">
    <name type="scientific">Acaulospora morrowiae</name>
    <dbReference type="NCBI Taxonomy" id="94023"/>
    <lineage>
        <taxon>Eukaryota</taxon>
        <taxon>Fungi</taxon>
        <taxon>Fungi incertae sedis</taxon>
        <taxon>Mucoromycota</taxon>
        <taxon>Glomeromycotina</taxon>
        <taxon>Glomeromycetes</taxon>
        <taxon>Diversisporales</taxon>
        <taxon>Acaulosporaceae</taxon>
        <taxon>Acaulospora</taxon>
    </lineage>
</organism>
<keyword evidence="1" id="KW-0659">Purine metabolism</keyword>
<keyword evidence="4" id="KW-1185">Reference proteome</keyword>